<organism evidence="7 8">
    <name type="scientific">Dreissena polymorpha</name>
    <name type="common">Zebra mussel</name>
    <name type="synonym">Mytilus polymorpha</name>
    <dbReference type="NCBI Taxonomy" id="45954"/>
    <lineage>
        <taxon>Eukaryota</taxon>
        <taxon>Metazoa</taxon>
        <taxon>Spiralia</taxon>
        <taxon>Lophotrochozoa</taxon>
        <taxon>Mollusca</taxon>
        <taxon>Bivalvia</taxon>
        <taxon>Autobranchia</taxon>
        <taxon>Heteroconchia</taxon>
        <taxon>Euheterodonta</taxon>
        <taxon>Imparidentia</taxon>
        <taxon>Neoheterodontei</taxon>
        <taxon>Myida</taxon>
        <taxon>Dreissenoidea</taxon>
        <taxon>Dreissenidae</taxon>
        <taxon>Dreissena</taxon>
    </lineage>
</organism>
<dbReference type="PANTHER" id="PTHR11640">
    <property type="entry name" value="NEPHRIN"/>
    <property type="match status" value="1"/>
</dbReference>
<sequence length="231" mass="25693">MCTLRSLDTINTGDRWKCSVSINTQATFSNEITVIITVGRLAPSIMWYLDNRTPSDYSDDVDITGNSMSSTMADGTTSSIKLTLTTNDHNTRIYCNVSNGYGQIMSNMTPKINVFIYPARPTLMYNKASVISVIRNSSMTVECISSGNPMPSILWTLLNGSVISSSYISLTDATGNNQEQIVCRATSFMDPTNGFRVPVENTTVLTEKLLLRRQHLLFKLVQRIPKLNILR</sequence>
<evidence type="ECO:0000313" key="8">
    <source>
        <dbReference type="Proteomes" id="UP000828390"/>
    </source>
</evidence>
<dbReference type="GO" id="GO:0098609">
    <property type="term" value="P:cell-cell adhesion"/>
    <property type="evidence" value="ECO:0007669"/>
    <property type="project" value="TreeGrafter"/>
</dbReference>
<feature type="domain" description="Ig-like" evidence="6">
    <location>
        <begin position="121"/>
        <end position="203"/>
    </location>
</feature>
<evidence type="ECO:0000256" key="1">
    <source>
        <dbReference type="ARBA" id="ARBA00004479"/>
    </source>
</evidence>
<evidence type="ECO:0000256" key="4">
    <source>
        <dbReference type="ARBA" id="ARBA00023180"/>
    </source>
</evidence>
<keyword evidence="2" id="KW-0472">Membrane</keyword>
<dbReference type="GO" id="GO:0005911">
    <property type="term" value="C:cell-cell junction"/>
    <property type="evidence" value="ECO:0007669"/>
    <property type="project" value="TreeGrafter"/>
</dbReference>
<dbReference type="InterPro" id="IPR036179">
    <property type="entry name" value="Ig-like_dom_sf"/>
</dbReference>
<dbReference type="Pfam" id="PF08205">
    <property type="entry name" value="C2-set_2"/>
    <property type="match status" value="1"/>
</dbReference>
<dbReference type="GO" id="GO:0050839">
    <property type="term" value="F:cell adhesion molecule binding"/>
    <property type="evidence" value="ECO:0007669"/>
    <property type="project" value="TreeGrafter"/>
</dbReference>
<comment type="subcellular location">
    <subcellularLocation>
        <location evidence="1">Membrane</location>
        <topology evidence="1">Single-pass type I membrane protein</topology>
    </subcellularLocation>
</comment>
<dbReference type="PROSITE" id="PS50835">
    <property type="entry name" value="IG_LIKE"/>
    <property type="match status" value="1"/>
</dbReference>
<gene>
    <name evidence="7" type="ORF">DPMN_142259</name>
</gene>
<dbReference type="EMBL" id="JAIWYP010000006">
    <property type="protein sequence ID" value="KAH3813791.1"/>
    <property type="molecule type" value="Genomic_DNA"/>
</dbReference>
<evidence type="ECO:0000259" key="6">
    <source>
        <dbReference type="PROSITE" id="PS50835"/>
    </source>
</evidence>
<evidence type="ECO:0000256" key="5">
    <source>
        <dbReference type="ARBA" id="ARBA00023319"/>
    </source>
</evidence>
<dbReference type="InterPro" id="IPR051275">
    <property type="entry name" value="Cell_adhesion_signaling"/>
</dbReference>
<dbReference type="Proteomes" id="UP000828390">
    <property type="component" value="Unassembled WGS sequence"/>
</dbReference>
<dbReference type="InterPro" id="IPR013783">
    <property type="entry name" value="Ig-like_fold"/>
</dbReference>
<protein>
    <recommendedName>
        <fullName evidence="6">Ig-like domain-containing protein</fullName>
    </recommendedName>
</protein>
<dbReference type="InterPro" id="IPR007110">
    <property type="entry name" value="Ig-like_dom"/>
</dbReference>
<keyword evidence="5" id="KW-0393">Immunoglobulin domain</keyword>
<evidence type="ECO:0000256" key="3">
    <source>
        <dbReference type="ARBA" id="ARBA00023157"/>
    </source>
</evidence>
<name>A0A9D4GE52_DREPO</name>
<keyword evidence="4" id="KW-0325">Glycoprotein</keyword>
<evidence type="ECO:0000313" key="7">
    <source>
        <dbReference type="EMBL" id="KAH3813791.1"/>
    </source>
</evidence>
<dbReference type="GO" id="GO:0005886">
    <property type="term" value="C:plasma membrane"/>
    <property type="evidence" value="ECO:0007669"/>
    <property type="project" value="TreeGrafter"/>
</dbReference>
<dbReference type="SUPFAM" id="SSF48726">
    <property type="entry name" value="Immunoglobulin"/>
    <property type="match status" value="2"/>
</dbReference>
<keyword evidence="8" id="KW-1185">Reference proteome</keyword>
<dbReference type="Gene3D" id="2.60.40.10">
    <property type="entry name" value="Immunoglobulins"/>
    <property type="match status" value="2"/>
</dbReference>
<proteinExistence type="predicted"/>
<dbReference type="InterPro" id="IPR013162">
    <property type="entry name" value="CD80_C2-set"/>
</dbReference>
<evidence type="ECO:0000256" key="2">
    <source>
        <dbReference type="ARBA" id="ARBA00023136"/>
    </source>
</evidence>
<accession>A0A9D4GE52</accession>
<dbReference type="PANTHER" id="PTHR11640:SF164">
    <property type="entry name" value="MAM DOMAIN-CONTAINING GLYCOSYLPHOSPHATIDYLINOSITOL ANCHOR PROTEIN 1"/>
    <property type="match status" value="1"/>
</dbReference>
<keyword evidence="3" id="KW-1015">Disulfide bond</keyword>
<comment type="caution">
    <text evidence="7">The sequence shown here is derived from an EMBL/GenBank/DDBJ whole genome shotgun (WGS) entry which is preliminary data.</text>
</comment>
<dbReference type="AlphaFoldDB" id="A0A9D4GE52"/>
<reference evidence="7" key="2">
    <citation type="submission" date="2020-11" db="EMBL/GenBank/DDBJ databases">
        <authorList>
            <person name="McCartney M.A."/>
            <person name="Auch B."/>
            <person name="Kono T."/>
            <person name="Mallez S."/>
            <person name="Becker A."/>
            <person name="Gohl D.M."/>
            <person name="Silverstein K.A.T."/>
            <person name="Koren S."/>
            <person name="Bechman K.B."/>
            <person name="Herman A."/>
            <person name="Abrahante J.E."/>
            <person name="Garbe J."/>
        </authorList>
    </citation>
    <scope>NUCLEOTIDE SEQUENCE</scope>
    <source>
        <strain evidence="7">Duluth1</strain>
        <tissue evidence="7">Whole animal</tissue>
    </source>
</reference>
<reference evidence="7" key="1">
    <citation type="journal article" date="2019" name="bioRxiv">
        <title>The Genome of the Zebra Mussel, Dreissena polymorpha: A Resource for Invasive Species Research.</title>
        <authorList>
            <person name="McCartney M.A."/>
            <person name="Auch B."/>
            <person name="Kono T."/>
            <person name="Mallez S."/>
            <person name="Zhang Y."/>
            <person name="Obille A."/>
            <person name="Becker A."/>
            <person name="Abrahante J.E."/>
            <person name="Garbe J."/>
            <person name="Badalamenti J.P."/>
            <person name="Herman A."/>
            <person name="Mangelson H."/>
            <person name="Liachko I."/>
            <person name="Sullivan S."/>
            <person name="Sone E.D."/>
            <person name="Koren S."/>
            <person name="Silverstein K.A.T."/>
            <person name="Beckman K.B."/>
            <person name="Gohl D.M."/>
        </authorList>
    </citation>
    <scope>NUCLEOTIDE SEQUENCE</scope>
    <source>
        <strain evidence="7">Duluth1</strain>
        <tissue evidence="7">Whole animal</tissue>
    </source>
</reference>